<dbReference type="CDD" id="cd00077">
    <property type="entry name" value="HDc"/>
    <property type="match status" value="1"/>
</dbReference>
<dbReference type="AlphaFoldDB" id="A0A2W2BJU4"/>
<feature type="transmembrane region" description="Helical" evidence="9">
    <location>
        <begin position="256"/>
        <end position="278"/>
    </location>
</feature>
<dbReference type="EMBL" id="QKTW01000010">
    <property type="protein sequence ID" value="PZF73716.1"/>
    <property type="molecule type" value="Genomic_DNA"/>
</dbReference>
<comment type="subcellular location">
    <subcellularLocation>
        <location evidence="1">Cell membrane</location>
    </subcellularLocation>
</comment>
<dbReference type="GO" id="GO:0051607">
    <property type="term" value="P:defense response to virus"/>
    <property type="evidence" value="ECO:0007669"/>
    <property type="project" value="UniProtKB-KW"/>
</dbReference>
<organism evidence="11 12">
    <name type="scientific">Taibaiella soli</name>
    <dbReference type="NCBI Taxonomy" id="1649169"/>
    <lineage>
        <taxon>Bacteria</taxon>
        <taxon>Pseudomonadati</taxon>
        <taxon>Bacteroidota</taxon>
        <taxon>Chitinophagia</taxon>
        <taxon>Chitinophagales</taxon>
        <taxon>Chitinophagaceae</taxon>
        <taxon>Taibaiella</taxon>
    </lineage>
</organism>
<keyword evidence="5 9" id="KW-1133">Transmembrane helix</keyword>
<dbReference type="PANTHER" id="PTHR21174">
    <property type="match status" value="1"/>
</dbReference>
<dbReference type="Pfam" id="PF18967">
    <property type="entry name" value="PycTM"/>
    <property type="match status" value="1"/>
</dbReference>
<evidence type="ECO:0000256" key="7">
    <source>
        <dbReference type="ARBA" id="ARBA00023136"/>
    </source>
</evidence>
<dbReference type="RefSeq" id="WP_110998166.1">
    <property type="nucleotide sequence ID" value="NZ_QKTW01000010.1"/>
</dbReference>
<evidence type="ECO:0000256" key="2">
    <source>
        <dbReference type="ARBA" id="ARBA00022475"/>
    </source>
</evidence>
<keyword evidence="7 9" id="KW-0472">Membrane</keyword>
<dbReference type="GO" id="GO:0016787">
    <property type="term" value="F:hydrolase activity"/>
    <property type="evidence" value="ECO:0007669"/>
    <property type="project" value="UniProtKB-KW"/>
</dbReference>
<dbReference type="InterPro" id="IPR009218">
    <property type="entry name" value="HD_phosphohydro"/>
</dbReference>
<evidence type="ECO:0000256" key="5">
    <source>
        <dbReference type="ARBA" id="ARBA00022989"/>
    </source>
</evidence>
<keyword evidence="4" id="KW-0547">Nucleotide-binding</keyword>
<keyword evidence="12" id="KW-1185">Reference proteome</keyword>
<feature type="compositionally biased region" description="Basic and acidic residues" evidence="8">
    <location>
        <begin position="200"/>
        <end position="219"/>
    </location>
</feature>
<evidence type="ECO:0000313" key="12">
    <source>
        <dbReference type="Proteomes" id="UP000248745"/>
    </source>
</evidence>
<keyword evidence="6" id="KW-0051">Antiviral defense</keyword>
<evidence type="ECO:0000259" key="10">
    <source>
        <dbReference type="SMART" id="SM00471"/>
    </source>
</evidence>
<evidence type="ECO:0000256" key="3">
    <source>
        <dbReference type="ARBA" id="ARBA00022692"/>
    </source>
</evidence>
<evidence type="ECO:0000256" key="4">
    <source>
        <dbReference type="ARBA" id="ARBA00022741"/>
    </source>
</evidence>
<dbReference type="Gene3D" id="1.10.3210.10">
    <property type="entry name" value="Hypothetical protein af1432"/>
    <property type="match status" value="1"/>
</dbReference>
<evidence type="ECO:0000256" key="6">
    <source>
        <dbReference type="ARBA" id="ARBA00023118"/>
    </source>
</evidence>
<name>A0A2W2BJU4_9BACT</name>
<dbReference type="PANTHER" id="PTHR21174:SF0">
    <property type="entry name" value="HD PHOSPHOHYDROLASE FAMILY PROTEIN-RELATED"/>
    <property type="match status" value="1"/>
</dbReference>
<feature type="domain" description="HD/PDEase" evidence="10">
    <location>
        <begin position="27"/>
        <end position="142"/>
    </location>
</feature>
<evidence type="ECO:0000256" key="1">
    <source>
        <dbReference type="ARBA" id="ARBA00004236"/>
    </source>
</evidence>
<evidence type="ECO:0000256" key="8">
    <source>
        <dbReference type="SAM" id="MobiDB-lite"/>
    </source>
</evidence>
<feature type="transmembrane region" description="Helical" evidence="9">
    <location>
        <begin position="379"/>
        <end position="401"/>
    </location>
</feature>
<evidence type="ECO:0000256" key="9">
    <source>
        <dbReference type="SAM" id="Phobius"/>
    </source>
</evidence>
<evidence type="ECO:0000313" key="11">
    <source>
        <dbReference type="EMBL" id="PZF73716.1"/>
    </source>
</evidence>
<reference evidence="11 12" key="1">
    <citation type="submission" date="2018-06" db="EMBL/GenBank/DDBJ databases">
        <title>Mucibacter soli gen. nov., sp. nov., a new member of the family Chitinophagaceae producing mucin.</title>
        <authorList>
            <person name="Kim M.-K."/>
            <person name="Park S."/>
            <person name="Kim T.-S."/>
            <person name="Joung Y."/>
            <person name="Han J.-H."/>
            <person name="Kim S.B."/>
        </authorList>
    </citation>
    <scope>NUCLEOTIDE SEQUENCE [LARGE SCALE GENOMIC DNA]</scope>
    <source>
        <strain evidence="11 12">R1-15</strain>
    </source>
</reference>
<feature type="region of interest" description="Disordered" evidence="8">
    <location>
        <begin position="200"/>
        <end position="230"/>
    </location>
</feature>
<dbReference type="OrthoDB" id="5728337at2"/>
<feature type="transmembrane region" description="Helical" evidence="9">
    <location>
        <begin position="284"/>
        <end position="305"/>
    </location>
</feature>
<dbReference type="Pfam" id="PF01966">
    <property type="entry name" value="HD"/>
    <property type="match status" value="1"/>
</dbReference>
<dbReference type="SUPFAM" id="SSF109604">
    <property type="entry name" value="HD-domain/PDEase-like"/>
    <property type="match status" value="1"/>
</dbReference>
<dbReference type="GO" id="GO:0005886">
    <property type="term" value="C:plasma membrane"/>
    <property type="evidence" value="ECO:0007669"/>
    <property type="project" value="UniProtKB-SubCell"/>
</dbReference>
<dbReference type="InterPro" id="IPR043760">
    <property type="entry name" value="PycTM_dom"/>
</dbReference>
<accession>A0A2W2BJU4</accession>
<sequence length="402" mass="46042">MNTNALMDLVAAYVRNLYATAPAETQLPYHNLGHVEGVVQAAVQISDHYQLEEEDYTAVYVAAWFHDVGYLTGAAEQHEMRGAALAEKWLREQNAAESLIMKVKGCIMATRLPQSPNTLIEQIICDADLFHMGTERFKETNKQVRKEVEARLGCALPDDKWYAGNIEMLQRQQYHTDYARTLLQQGKEENIKKLREKLDKKEHKAMETNSEIKGKEKDKEHKKKDKGMKPERGVETMFRTTSTNHLRLSEMADNKAHIMITVNSIIVSVLVSLLFRKLEDNTNLIIPAILTMATSLISIVFAILVTRPNVTQGTFTKEDITSKRANLLFFGNFYRMSLDDYEWGINEMMKDSEFLYGSMTRDIYNLGVVLGRKYKLLRIAYNVFMFGFVISSLSFVLAIIIR</sequence>
<proteinExistence type="predicted"/>
<dbReference type="Proteomes" id="UP000248745">
    <property type="component" value="Unassembled WGS sequence"/>
</dbReference>
<gene>
    <name evidence="11" type="ORF">DN068_06890</name>
</gene>
<dbReference type="InterPro" id="IPR003607">
    <property type="entry name" value="HD/PDEase_dom"/>
</dbReference>
<keyword evidence="3 9" id="KW-0812">Transmembrane</keyword>
<protein>
    <submittedName>
        <fullName evidence="11">Phosphohydrolase</fullName>
    </submittedName>
</protein>
<comment type="caution">
    <text evidence="11">The sequence shown here is derived from an EMBL/GenBank/DDBJ whole genome shotgun (WGS) entry which is preliminary data.</text>
</comment>
<keyword evidence="2" id="KW-1003">Cell membrane</keyword>
<keyword evidence="11" id="KW-0378">Hydrolase</keyword>
<dbReference type="InterPro" id="IPR006674">
    <property type="entry name" value="HD_domain"/>
</dbReference>
<dbReference type="GO" id="GO:0000166">
    <property type="term" value="F:nucleotide binding"/>
    <property type="evidence" value="ECO:0007669"/>
    <property type="project" value="UniProtKB-KW"/>
</dbReference>
<dbReference type="SMART" id="SM00471">
    <property type="entry name" value="HDc"/>
    <property type="match status" value="1"/>
</dbReference>